<keyword evidence="3" id="KW-1185">Reference proteome</keyword>
<protein>
    <recommendedName>
        <fullName evidence="4">BZIP domain-containing protein</fullName>
    </recommendedName>
</protein>
<evidence type="ECO:0000313" key="2">
    <source>
        <dbReference type="EMBL" id="RHZ43325.1"/>
    </source>
</evidence>
<gene>
    <name evidence="2" type="ORF">CDV56_100315</name>
</gene>
<evidence type="ECO:0000313" key="3">
    <source>
        <dbReference type="Proteomes" id="UP000215305"/>
    </source>
</evidence>
<evidence type="ECO:0008006" key="4">
    <source>
        <dbReference type="Google" id="ProtNLM"/>
    </source>
</evidence>
<name>A0A397FXD1_ASPTH</name>
<dbReference type="Pfam" id="PF11905">
    <property type="entry name" value="DUF3425"/>
    <property type="match status" value="1"/>
</dbReference>
<dbReference type="AlphaFoldDB" id="A0A397FXD1"/>
<dbReference type="RefSeq" id="XP_026609684.1">
    <property type="nucleotide sequence ID" value="XM_026753934.1"/>
</dbReference>
<comment type="caution">
    <text evidence="2">The sequence shown here is derived from an EMBL/GenBank/DDBJ whole genome shotgun (WGS) entry which is preliminary data.</text>
</comment>
<dbReference type="OrthoDB" id="2245989at2759"/>
<organism evidence="2 3">
    <name type="scientific">Aspergillus thermomutatus</name>
    <name type="common">Neosartorya pseudofischeri</name>
    <dbReference type="NCBI Taxonomy" id="41047"/>
    <lineage>
        <taxon>Eukaryota</taxon>
        <taxon>Fungi</taxon>
        <taxon>Dikarya</taxon>
        <taxon>Ascomycota</taxon>
        <taxon>Pezizomycotina</taxon>
        <taxon>Eurotiomycetes</taxon>
        <taxon>Eurotiomycetidae</taxon>
        <taxon>Eurotiales</taxon>
        <taxon>Aspergillaceae</taxon>
        <taxon>Aspergillus</taxon>
        <taxon>Aspergillus subgen. Fumigati</taxon>
    </lineage>
</organism>
<proteinExistence type="predicted"/>
<accession>A0A397FXD1</accession>
<feature type="compositionally biased region" description="Polar residues" evidence="1">
    <location>
        <begin position="59"/>
        <end position="69"/>
    </location>
</feature>
<dbReference type="PANTHER" id="PTHR38116">
    <property type="entry name" value="CHROMOSOME 7, WHOLE GENOME SHOTGUN SEQUENCE"/>
    <property type="match status" value="1"/>
</dbReference>
<feature type="compositionally biased region" description="Basic residues" evidence="1">
    <location>
        <begin position="43"/>
        <end position="53"/>
    </location>
</feature>
<dbReference type="PANTHER" id="PTHR38116:SF1">
    <property type="entry name" value="BZIP DOMAIN-CONTAINING PROTEIN"/>
    <property type="match status" value="1"/>
</dbReference>
<dbReference type="GeneID" id="38122289"/>
<sequence>MQSSVVAASSVLQRLPPGIEVTAQDSWFGVSDPVKRRKLQNRLNQRARRHRQRTANANSQFSQQRQLPTEPSDQVDLVLQILSTVRILGPTAINARRTLQQLETVVIALGKCISGSPVADLRLGVTRLNVLRALHVNLEVLGYRPSDIGDNAQSVFTIQGPSHLPSRNTSELKLPPALKPTAIQRTVPHHPWLDLIPFPYMRDTLILTQDFIDEEQLCHDLSGQGASGVLHSGREVGIGETGILVWKDPWDPSGWEVTETFLRLWGWTVRDCWDLFRSTNAWRSRRGERPLFAIRESDDRRPNSTVEKI</sequence>
<dbReference type="InterPro" id="IPR021833">
    <property type="entry name" value="DUF3425"/>
</dbReference>
<feature type="region of interest" description="Disordered" evidence="1">
    <location>
        <begin position="43"/>
        <end position="69"/>
    </location>
</feature>
<dbReference type="VEuPathDB" id="FungiDB:CDV56_100315"/>
<dbReference type="STRING" id="41047.A0A397FXD1"/>
<reference evidence="2" key="1">
    <citation type="submission" date="2018-08" db="EMBL/GenBank/DDBJ databases">
        <title>Draft genome sequence of azole-resistant Aspergillus thermomutatus (Neosartorya pseudofischeri) strain HMR AF 39, isolated from a human nasal aspirate.</title>
        <authorList>
            <person name="Parent-Michaud M."/>
            <person name="Dufresne P.J."/>
            <person name="Fournier E."/>
            <person name="Martineau C."/>
            <person name="Moreira S."/>
            <person name="Perkins V."/>
            <person name="De Repentigny L."/>
            <person name="Dufresne S.F."/>
        </authorList>
    </citation>
    <scope>NUCLEOTIDE SEQUENCE [LARGE SCALE GENOMIC DNA]</scope>
    <source>
        <strain evidence="2">HMR AF 39</strain>
    </source>
</reference>
<dbReference type="Proteomes" id="UP000215305">
    <property type="component" value="Unassembled WGS sequence"/>
</dbReference>
<evidence type="ECO:0000256" key="1">
    <source>
        <dbReference type="SAM" id="MobiDB-lite"/>
    </source>
</evidence>
<dbReference type="EMBL" id="NKHU02000444">
    <property type="protein sequence ID" value="RHZ43325.1"/>
    <property type="molecule type" value="Genomic_DNA"/>
</dbReference>